<keyword evidence="5" id="KW-0378">Hydrolase</keyword>
<accession>A3U1Z9</accession>
<feature type="transmembrane region" description="Helical" evidence="8">
    <location>
        <begin position="134"/>
        <end position="152"/>
    </location>
</feature>
<keyword evidence="7 8" id="KW-0472">Membrane</keyword>
<dbReference type="InterPro" id="IPR014346">
    <property type="entry name" value="Prenyl_protease-related"/>
</dbReference>
<evidence type="ECO:0000256" key="6">
    <source>
        <dbReference type="ARBA" id="ARBA00022989"/>
    </source>
</evidence>
<dbReference type="InterPro" id="IPR003675">
    <property type="entry name" value="Rce1/LyrA-like_dom"/>
</dbReference>
<dbReference type="Pfam" id="PF02517">
    <property type="entry name" value="Rce1-like"/>
    <property type="match status" value="1"/>
</dbReference>
<dbReference type="GO" id="GO:0005886">
    <property type="term" value="C:plasma membrane"/>
    <property type="evidence" value="ECO:0007669"/>
    <property type="project" value="UniProtKB-SubCell"/>
</dbReference>
<evidence type="ECO:0000256" key="5">
    <source>
        <dbReference type="ARBA" id="ARBA00022801"/>
    </source>
</evidence>
<feature type="transmembrane region" description="Helical" evidence="8">
    <location>
        <begin position="326"/>
        <end position="345"/>
    </location>
</feature>
<dbReference type="EMBL" id="AAMO01000010">
    <property type="protein sequence ID" value="EAQ01933.1"/>
    <property type="molecule type" value="Genomic_DNA"/>
</dbReference>
<dbReference type="NCBIfam" id="TIGR04178">
    <property type="entry name" value="exo_archaeo"/>
    <property type="match status" value="1"/>
</dbReference>
<dbReference type="InterPro" id="IPR026392">
    <property type="entry name" value="Exo/Archaeosortase_dom"/>
</dbReference>
<protein>
    <submittedName>
        <fullName evidence="10">CAAX amino terminal protease family protein</fullName>
    </submittedName>
</protein>
<evidence type="ECO:0000256" key="1">
    <source>
        <dbReference type="ARBA" id="ARBA00004651"/>
    </source>
</evidence>
<feature type="transmembrane region" description="Helical" evidence="8">
    <location>
        <begin position="202"/>
        <end position="229"/>
    </location>
</feature>
<dbReference type="InterPro" id="IPR026420">
    <property type="entry name" value="Exo_VPEID"/>
</dbReference>
<gene>
    <name evidence="10" type="ORF">OB2597_00910</name>
</gene>
<dbReference type="GO" id="GO:0004175">
    <property type="term" value="F:endopeptidase activity"/>
    <property type="evidence" value="ECO:0007669"/>
    <property type="project" value="UniProtKB-ARBA"/>
</dbReference>
<evidence type="ECO:0000256" key="3">
    <source>
        <dbReference type="ARBA" id="ARBA00022670"/>
    </source>
</evidence>
<evidence type="ECO:0000256" key="4">
    <source>
        <dbReference type="ARBA" id="ARBA00022692"/>
    </source>
</evidence>
<dbReference type="Proteomes" id="UP000004318">
    <property type="component" value="Unassembled WGS sequence"/>
</dbReference>
<dbReference type="STRING" id="252305.OB2597_00910"/>
<dbReference type="HOGENOM" id="CLU_037120_0_0_5"/>
<feature type="transmembrane region" description="Helical" evidence="8">
    <location>
        <begin position="411"/>
        <end position="432"/>
    </location>
</feature>
<comment type="caution">
    <text evidence="10">The sequence shown here is derived from an EMBL/GenBank/DDBJ whole genome shotgun (WGS) entry which is preliminary data.</text>
</comment>
<feature type="transmembrane region" description="Helical" evidence="8">
    <location>
        <begin position="380"/>
        <end position="399"/>
    </location>
</feature>
<feature type="transmembrane region" description="Helical" evidence="8">
    <location>
        <begin position="452"/>
        <end position="485"/>
    </location>
</feature>
<keyword evidence="11" id="KW-1185">Reference proteome</keyword>
<evidence type="ECO:0000313" key="10">
    <source>
        <dbReference type="EMBL" id="EAQ01933.1"/>
    </source>
</evidence>
<feature type="transmembrane region" description="Helical" evidence="8">
    <location>
        <begin position="357"/>
        <end position="374"/>
    </location>
</feature>
<keyword evidence="3 10" id="KW-0645">Protease</keyword>
<dbReference type="Pfam" id="PF09721">
    <property type="entry name" value="Exosortase_EpsH"/>
    <property type="match status" value="1"/>
</dbReference>
<keyword evidence="4 8" id="KW-0812">Transmembrane</keyword>
<evidence type="ECO:0000313" key="11">
    <source>
        <dbReference type="Proteomes" id="UP000004318"/>
    </source>
</evidence>
<evidence type="ECO:0000256" key="2">
    <source>
        <dbReference type="ARBA" id="ARBA00022475"/>
    </source>
</evidence>
<keyword evidence="6 8" id="KW-1133">Transmembrane helix</keyword>
<reference evidence="10 11" key="1">
    <citation type="journal article" date="2010" name="J. Bacteriol.">
        <title>Genome sequences of Oceanicola granulosus HTCC2516(T) and Oceanicola batsensis HTCC2597(TDelta).</title>
        <authorList>
            <person name="Thrash J.C."/>
            <person name="Cho J.C."/>
            <person name="Vergin K.L."/>
            <person name="Giovannoni S.J."/>
        </authorList>
    </citation>
    <scope>NUCLEOTIDE SEQUENCE [LARGE SCALE GENOMIC DNA]</scope>
    <source>
        <strain evidence="11">ATCC BAA-863 / DSM 15984 / KCTC 12145 / HTCC2597</strain>
    </source>
</reference>
<organism evidence="10 11">
    <name type="scientific">Pseudooceanicola batsensis (strain ATCC BAA-863 / DSM 15984 / KCTC 12145 / HTCC2597)</name>
    <name type="common">Oceanicola batsensis</name>
    <dbReference type="NCBI Taxonomy" id="252305"/>
    <lineage>
        <taxon>Bacteria</taxon>
        <taxon>Pseudomonadati</taxon>
        <taxon>Pseudomonadota</taxon>
        <taxon>Alphaproteobacteria</taxon>
        <taxon>Rhodobacterales</taxon>
        <taxon>Paracoccaceae</taxon>
        <taxon>Pseudooceanicola</taxon>
    </lineage>
</organism>
<sequence length="519" mass="55920">MIVGGLLLAAELAAIGLVFKHGIDFYCLDNWPRLACRSASLSLVAIYCVAGALTLFFALRRSALAELLSDAGHSFQPLMANVFGCALAMVPVLFLAEGSGARWLIPSFLFWGTGMALMLGGLFSYLAPLWRWKAFLGTYGTTLAPLIAVAAATPWLSQLIQPLWNLEHIQDFTFSSVAWLVEAFGYAVEITPESKMIGSGDFIISVAPVCSGIEGMMLVTIFVSLYLWLFRSELRFPLAFILYPLGLAASVAFNVVRITALMIIGIEGNPELAVGGFHSHAGWLMFTIVALGVIALARAVPALRKPEVGTVGAAVSQAPFWSDPTVARILPFAVFMLTALLASTLSQTPAMHYPLRMLIVAAVVLPFLPVYRAFDWRLDPVALAGGAVIGLYWVLIPVAPAEVAPYGTLTGGFLVLWFLLRGFGTIVLVPLVEELFFRDYLETRLRLRPGLIWSLVAALVTAGIFAALHARWAEAFVAGLIFSYVARRRGRIGDAILAHAVANAIVFAVAAATGNLAMI</sequence>
<feature type="transmembrane region" description="Helical" evidence="8">
    <location>
        <begin position="241"/>
        <end position="260"/>
    </location>
</feature>
<comment type="subcellular location">
    <subcellularLocation>
        <location evidence="1">Cell membrane</location>
        <topology evidence="1">Multi-pass membrane protein</topology>
    </subcellularLocation>
</comment>
<feature type="transmembrane region" description="Helical" evidence="8">
    <location>
        <begin position="38"/>
        <end position="58"/>
    </location>
</feature>
<dbReference type="AlphaFoldDB" id="A3U1Z9"/>
<name>A3U1Z9_PSEBH</name>
<dbReference type="InterPro" id="IPR019127">
    <property type="entry name" value="Exosortase"/>
</dbReference>
<evidence type="ECO:0000259" key="9">
    <source>
        <dbReference type="Pfam" id="PF02517"/>
    </source>
</evidence>
<evidence type="ECO:0000256" key="8">
    <source>
        <dbReference type="SAM" id="Phobius"/>
    </source>
</evidence>
<feature type="domain" description="CAAX prenyl protease 2/Lysostaphin resistance protein A-like" evidence="9">
    <location>
        <begin position="417"/>
        <end position="505"/>
    </location>
</feature>
<feature type="transmembrane region" description="Helical" evidence="8">
    <location>
        <begin position="281"/>
        <end position="300"/>
    </location>
</feature>
<dbReference type="eggNOG" id="COG1266">
    <property type="taxonomic scope" value="Bacteria"/>
</dbReference>
<dbReference type="NCBIfam" id="TIGR03008">
    <property type="entry name" value="pepcterm_CAAX"/>
    <property type="match status" value="1"/>
</dbReference>
<keyword evidence="2" id="KW-1003">Cell membrane</keyword>
<feature type="transmembrane region" description="Helical" evidence="8">
    <location>
        <begin position="108"/>
        <end position="127"/>
    </location>
</feature>
<dbReference type="GO" id="GO:0006508">
    <property type="term" value="P:proteolysis"/>
    <property type="evidence" value="ECO:0007669"/>
    <property type="project" value="UniProtKB-KW"/>
</dbReference>
<proteinExistence type="predicted"/>
<evidence type="ECO:0000256" key="7">
    <source>
        <dbReference type="ARBA" id="ARBA00023136"/>
    </source>
</evidence>
<dbReference type="NCBIfam" id="TIGR04162">
    <property type="entry name" value="exo_VPEID"/>
    <property type="match status" value="1"/>
</dbReference>
<feature type="transmembrane region" description="Helical" evidence="8">
    <location>
        <begin position="497"/>
        <end position="518"/>
    </location>
</feature>
<feature type="transmembrane region" description="Helical" evidence="8">
    <location>
        <begin position="78"/>
        <end position="96"/>
    </location>
</feature>
<dbReference type="GO" id="GO:0080120">
    <property type="term" value="P:CAAX-box protein maturation"/>
    <property type="evidence" value="ECO:0007669"/>
    <property type="project" value="UniProtKB-ARBA"/>
</dbReference>